<name>A0A7T0C5Q6_9BACT</name>
<reference evidence="2" key="1">
    <citation type="submission" date="2020-02" db="EMBL/GenBank/DDBJ databases">
        <title>Genomic and physiological characterization of two novel Nitrospinaceae genera.</title>
        <authorList>
            <person name="Mueller A.J."/>
            <person name="Jung M.-Y."/>
            <person name="Strachan C.R."/>
            <person name="Herbold C.W."/>
            <person name="Kirkegaard R.H."/>
            <person name="Daims H."/>
        </authorList>
    </citation>
    <scope>NUCLEOTIDE SEQUENCE [LARGE SCALE GENOMIC DNA]</scope>
</reference>
<proteinExistence type="predicted"/>
<dbReference type="PANTHER" id="PTHR28055:SF1">
    <property type="entry name" value="ALTERED INHERITANCE OF MITOCHONDRIA PROTEIN 41, MITOCHONDRIAL"/>
    <property type="match status" value="1"/>
</dbReference>
<dbReference type="EMBL" id="CP048620">
    <property type="protein sequence ID" value="QPJ66878.1"/>
    <property type="molecule type" value="Genomic_DNA"/>
</dbReference>
<evidence type="ECO:0000313" key="1">
    <source>
        <dbReference type="EMBL" id="QPJ66878.1"/>
    </source>
</evidence>
<organism evidence="1 2">
    <name type="scientific">Candidatus Nitrohelix vancouverensis</name>
    <dbReference type="NCBI Taxonomy" id="2705534"/>
    <lineage>
        <taxon>Bacteria</taxon>
        <taxon>Pseudomonadati</taxon>
        <taxon>Nitrospinota/Tectimicrobiota group</taxon>
        <taxon>Nitrospinota</taxon>
        <taxon>Nitrospinia</taxon>
        <taxon>Nitrospinales</taxon>
        <taxon>Nitrospinaceae</taxon>
        <taxon>Candidatus Nitrohelix</taxon>
    </lineage>
</organism>
<dbReference type="InterPro" id="IPR019004">
    <property type="entry name" value="YqeY/Aim41"/>
</dbReference>
<accession>A0A7T0C5Q6</accession>
<dbReference type="KEGG" id="nva:G3M78_15210"/>
<evidence type="ECO:0000313" key="2">
    <source>
        <dbReference type="Proteomes" id="UP000594464"/>
    </source>
</evidence>
<dbReference type="SUPFAM" id="SSF89095">
    <property type="entry name" value="GatB/YqeY motif"/>
    <property type="match status" value="1"/>
</dbReference>
<dbReference type="AlphaFoldDB" id="A0A7T0C5Q6"/>
<protein>
    <submittedName>
        <fullName evidence="1">GatB/YqeY domain-containing protein</fullName>
    </submittedName>
</protein>
<dbReference type="InterPro" id="IPR023168">
    <property type="entry name" value="GatB_Yqey_C_2"/>
</dbReference>
<dbReference type="InterPro" id="IPR003789">
    <property type="entry name" value="Asn/Gln_tRNA_amidoTrase-B-like"/>
</dbReference>
<gene>
    <name evidence="1" type="ORF">G3M78_15210</name>
</gene>
<dbReference type="Gene3D" id="1.10.10.410">
    <property type="match status" value="1"/>
</dbReference>
<dbReference type="Proteomes" id="UP000594464">
    <property type="component" value="Chromosome"/>
</dbReference>
<dbReference type="InterPro" id="IPR042184">
    <property type="entry name" value="YqeY/Aim41_N"/>
</dbReference>
<sequence length="146" mass="16308">MKARLQADLQTAQKNKDALKLNTIRGIRSGIKYKEIEAKRELDDDEIVSLIASQIKKNKEAAELFQKGKRLDLSEKELLEVEILQNYLPEQVSEEELRARIQVIIDESGAASAKDLGKVMKIAIPEFKGKADSAAIKSLALEFLNG</sequence>
<dbReference type="Pfam" id="PF09424">
    <property type="entry name" value="YqeY"/>
    <property type="match status" value="1"/>
</dbReference>
<dbReference type="Gene3D" id="1.10.1510.10">
    <property type="entry name" value="Uncharacterised protein YqeY/AIM41 PF09424, N-terminal domain"/>
    <property type="match status" value="1"/>
</dbReference>
<dbReference type="PANTHER" id="PTHR28055">
    <property type="entry name" value="ALTERED INHERITANCE OF MITOCHONDRIA PROTEIN 41, MITOCHONDRIAL"/>
    <property type="match status" value="1"/>
</dbReference>
<dbReference type="GO" id="GO:0016884">
    <property type="term" value="F:carbon-nitrogen ligase activity, with glutamine as amido-N-donor"/>
    <property type="evidence" value="ECO:0007669"/>
    <property type="project" value="InterPro"/>
</dbReference>